<dbReference type="GO" id="GO:0003676">
    <property type="term" value="F:nucleic acid binding"/>
    <property type="evidence" value="ECO:0007669"/>
    <property type="project" value="InterPro"/>
</dbReference>
<dbReference type="Gene3D" id="3.30.420.10">
    <property type="entry name" value="Ribonuclease H-like superfamily/Ribonuclease H"/>
    <property type="match status" value="1"/>
</dbReference>
<dbReference type="InterPro" id="IPR050951">
    <property type="entry name" value="Retrovirus_Pol_polyprotein"/>
</dbReference>
<feature type="domain" description="Integrase catalytic" evidence="1">
    <location>
        <begin position="1"/>
        <end position="144"/>
    </location>
</feature>
<dbReference type="PANTHER" id="PTHR37984">
    <property type="entry name" value="PROTEIN CBG26694"/>
    <property type="match status" value="1"/>
</dbReference>
<evidence type="ECO:0000313" key="3">
    <source>
        <dbReference type="RefSeq" id="XP_021809627.1"/>
    </source>
</evidence>
<dbReference type="Proteomes" id="UP000515124">
    <property type="component" value="Unplaced"/>
</dbReference>
<dbReference type="PANTHER" id="PTHR37984:SF5">
    <property type="entry name" value="PROTEIN NYNRIN-LIKE"/>
    <property type="match status" value="1"/>
</dbReference>
<dbReference type="KEGG" id="pavi:110753124"/>
<protein>
    <submittedName>
        <fullName evidence="3">Uncharacterized protein K02A2.6-like</fullName>
    </submittedName>
</protein>
<organism evidence="2 3">
    <name type="scientific">Prunus avium</name>
    <name type="common">Cherry</name>
    <name type="synonym">Cerasus avium</name>
    <dbReference type="NCBI Taxonomy" id="42229"/>
    <lineage>
        <taxon>Eukaryota</taxon>
        <taxon>Viridiplantae</taxon>
        <taxon>Streptophyta</taxon>
        <taxon>Embryophyta</taxon>
        <taxon>Tracheophyta</taxon>
        <taxon>Spermatophyta</taxon>
        <taxon>Magnoliopsida</taxon>
        <taxon>eudicotyledons</taxon>
        <taxon>Gunneridae</taxon>
        <taxon>Pentapetalae</taxon>
        <taxon>rosids</taxon>
        <taxon>fabids</taxon>
        <taxon>Rosales</taxon>
        <taxon>Rosaceae</taxon>
        <taxon>Amygdaloideae</taxon>
        <taxon>Amygdaleae</taxon>
        <taxon>Prunus</taxon>
    </lineage>
</organism>
<dbReference type="InterPro" id="IPR036397">
    <property type="entry name" value="RNaseH_sf"/>
</dbReference>
<accession>A0A6P5S4S3</accession>
<gene>
    <name evidence="3" type="primary">LOC110753124</name>
</gene>
<dbReference type="InterPro" id="IPR001584">
    <property type="entry name" value="Integrase_cat-core"/>
</dbReference>
<dbReference type="GeneID" id="110753124"/>
<dbReference type="SUPFAM" id="SSF53098">
    <property type="entry name" value="Ribonuclease H-like"/>
    <property type="match status" value="1"/>
</dbReference>
<sequence>MPQGKGQVKFAIVAVDYITKWTEAEALATITAARVEHFVWKNIICRFGLPNAIITDNGKQFDSTQFWHLYHRFNINLFFSSPAHPQSNGQVEAINKIIKRTLKKKLGAAKGAWPDLLPEALWAINTSYRRSTGETPFSLAFDWVLRKVSLATKDSSDGTLGPSWEGPYEVVTVCRPGTYRLRDTDGQTLGHPWNIEHLKYYYK</sequence>
<dbReference type="RefSeq" id="XP_021809627.1">
    <property type="nucleotide sequence ID" value="XM_021953935.1"/>
</dbReference>
<evidence type="ECO:0000259" key="1">
    <source>
        <dbReference type="PROSITE" id="PS50994"/>
    </source>
</evidence>
<dbReference type="InterPro" id="IPR012337">
    <property type="entry name" value="RNaseH-like_sf"/>
</dbReference>
<reference evidence="3" key="1">
    <citation type="submission" date="2025-08" db="UniProtKB">
        <authorList>
            <consortium name="RefSeq"/>
        </authorList>
    </citation>
    <scope>IDENTIFICATION</scope>
</reference>
<proteinExistence type="predicted"/>
<evidence type="ECO:0000313" key="2">
    <source>
        <dbReference type="Proteomes" id="UP000515124"/>
    </source>
</evidence>
<name>A0A6P5S4S3_PRUAV</name>
<keyword evidence="2" id="KW-1185">Reference proteome</keyword>
<dbReference type="GO" id="GO:0015074">
    <property type="term" value="P:DNA integration"/>
    <property type="evidence" value="ECO:0007669"/>
    <property type="project" value="InterPro"/>
</dbReference>
<dbReference type="PROSITE" id="PS50994">
    <property type="entry name" value="INTEGRASE"/>
    <property type="match status" value="1"/>
</dbReference>
<dbReference type="Pfam" id="PF00665">
    <property type="entry name" value="rve"/>
    <property type="match status" value="1"/>
</dbReference>
<dbReference type="AlphaFoldDB" id="A0A6P5S4S3"/>